<accession>A0A2K9NIL2</accession>
<name>A0A2K9NIL2_9PROT</name>
<dbReference type="Proteomes" id="UP000234752">
    <property type="component" value="Chromosome eg_2"/>
</dbReference>
<evidence type="ECO:0008006" key="4">
    <source>
        <dbReference type="Google" id="ProtNLM"/>
    </source>
</evidence>
<dbReference type="EMBL" id="CP025612">
    <property type="protein sequence ID" value="AUN32919.1"/>
    <property type="molecule type" value="Genomic_DNA"/>
</dbReference>
<evidence type="ECO:0000313" key="3">
    <source>
        <dbReference type="Proteomes" id="UP000234752"/>
    </source>
</evidence>
<sequence>MPLRILTASFGGYALTAAATALLARLLPGSPLETAMAATILSFALFTGAVVWTFGAGRALVVAGWIWGLALLTGGLAWLSIQVGGPA</sequence>
<evidence type="ECO:0000313" key="2">
    <source>
        <dbReference type="EMBL" id="AUN32919.1"/>
    </source>
</evidence>
<dbReference type="OrthoDB" id="1684279at2"/>
<keyword evidence="3" id="KW-1185">Reference proteome</keyword>
<keyword evidence="1" id="KW-0472">Membrane</keyword>
<dbReference type="AlphaFoldDB" id="A0A2K9NIL2"/>
<protein>
    <recommendedName>
        <fullName evidence="4">Iron transporter</fullName>
    </recommendedName>
</protein>
<gene>
    <name evidence="2" type="ORF">C0V82_20325</name>
</gene>
<proteinExistence type="predicted"/>
<dbReference type="KEGG" id="ncb:C0V82_20325"/>
<organism evidence="2 3">
    <name type="scientific">Niveispirillum cyanobacteriorum</name>
    <dbReference type="NCBI Taxonomy" id="1612173"/>
    <lineage>
        <taxon>Bacteria</taxon>
        <taxon>Pseudomonadati</taxon>
        <taxon>Pseudomonadota</taxon>
        <taxon>Alphaproteobacteria</taxon>
        <taxon>Rhodospirillales</taxon>
        <taxon>Azospirillaceae</taxon>
        <taxon>Niveispirillum</taxon>
    </lineage>
</organism>
<evidence type="ECO:0000256" key="1">
    <source>
        <dbReference type="SAM" id="Phobius"/>
    </source>
</evidence>
<feature type="transmembrane region" description="Helical" evidence="1">
    <location>
        <begin position="59"/>
        <end position="81"/>
    </location>
</feature>
<feature type="transmembrane region" description="Helical" evidence="1">
    <location>
        <begin position="34"/>
        <end position="52"/>
    </location>
</feature>
<keyword evidence="1" id="KW-1133">Transmembrane helix</keyword>
<keyword evidence="1" id="KW-0812">Transmembrane</keyword>
<reference evidence="2 3" key="1">
    <citation type="submission" date="2017-12" db="EMBL/GenBank/DDBJ databases">
        <title>Genomes of bacteria within cyanobacterial aggregates.</title>
        <authorList>
            <person name="Cai H."/>
        </authorList>
    </citation>
    <scope>NUCLEOTIDE SEQUENCE [LARGE SCALE GENOMIC DNA]</scope>
    <source>
        <strain evidence="2 3">TH16</strain>
    </source>
</reference>